<dbReference type="InterPro" id="IPR021329">
    <property type="entry name" value="DUF2938"/>
</dbReference>
<feature type="transmembrane region" description="Helical" evidence="1">
    <location>
        <begin position="75"/>
        <end position="94"/>
    </location>
</feature>
<keyword evidence="1" id="KW-0812">Transmembrane</keyword>
<name>A0ABV6Z9M4_9HYPH</name>
<organism evidence="2 3">
    <name type="scientific">Labrys neptuniae</name>
    <dbReference type="NCBI Taxonomy" id="376174"/>
    <lineage>
        <taxon>Bacteria</taxon>
        <taxon>Pseudomonadati</taxon>
        <taxon>Pseudomonadota</taxon>
        <taxon>Alphaproteobacteria</taxon>
        <taxon>Hyphomicrobiales</taxon>
        <taxon>Xanthobacteraceae</taxon>
        <taxon>Labrys</taxon>
    </lineage>
</organism>
<sequence length="159" mass="17463">MFELFWRGVAIGVGATILMDLWAILLHKFFGENLPNWAPVGRWFWHLKEGRVFHDDIGKAAPYAHELALGWIGHYVVGILYGVILVVFAGGAWLANPTFLPAWILGIVTVGAGWFLLQPGLGIGWAASKTPNPAKVRLLNLVAHTVFAIGLWGTALIIR</sequence>
<dbReference type="Pfam" id="PF11158">
    <property type="entry name" value="DUF2938"/>
    <property type="match status" value="1"/>
</dbReference>
<dbReference type="EMBL" id="JBHGPK010000001">
    <property type="protein sequence ID" value="MFC2248904.1"/>
    <property type="molecule type" value="Genomic_DNA"/>
</dbReference>
<protein>
    <submittedName>
        <fullName evidence="2">DUF2938 domain-containing protein</fullName>
    </submittedName>
</protein>
<feature type="transmembrane region" description="Helical" evidence="1">
    <location>
        <begin position="100"/>
        <end position="117"/>
    </location>
</feature>
<dbReference type="Proteomes" id="UP001595190">
    <property type="component" value="Unassembled WGS sequence"/>
</dbReference>
<comment type="caution">
    <text evidence="2">The sequence shown here is derived from an EMBL/GenBank/DDBJ whole genome shotgun (WGS) entry which is preliminary data.</text>
</comment>
<evidence type="ECO:0000313" key="3">
    <source>
        <dbReference type="Proteomes" id="UP001595190"/>
    </source>
</evidence>
<keyword evidence="1" id="KW-1133">Transmembrane helix</keyword>
<dbReference type="RefSeq" id="WP_394308870.1">
    <property type="nucleotide sequence ID" value="NZ_JBHGPK010000001.1"/>
</dbReference>
<feature type="transmembrane region" description="Helical" evidence="1">
    <location>
        <begin position="138"/>
        <end position="158"/>
    </location>
</feature>
<reference evidence="2 3" key="1">
    <citation type="submission" date="2024-09" db="EMBL/GenBank/DDBJ databases">
        <title>Description of Labrys sedimenti sp. nov., isolated from a diclofenac-degrading enrichment culture, and genome-based reclassification of Labrys portucalensis as a later heterotypic synonym of Labrys neptuniae.</title>
        <authorList>
            <person name="Tancsics A."/>
            <person name="Csepanyi A."/>
        </authorList>
    </citation>
    <scope>NUCLEOTIDE SEQUENCE [LARGE SCALE GENOMIC DNA]</scope>
    <source>
        <strain evidence="2 3">LMG 23412</strain>
    </source>
</reference>
<feature type="transmembrane region" description="Helical" evidence="1">
    <location>
        <begin position="6"/>
        <end position="26"/>
    </location>
</feature>
<evidence type="ECO:0000256" key="1">
    <source>
        <dbReference type="SAM" id="Phobius"/>
    </source>
</evidence>
<keyword evidence="1" id="KW-0472">Membrane</keyword>
<proteinExistence type="predicted"/>
<evidence type="ECO:0000313" key="2">
    <source>
        <dbReference type="EMBL" id="MFC2248904.1"/>
    </source>
</evidence>
<gene>
    <name evidence="2" type="ORF">ACETRX_04700</name>
</gene>
<accession>A0ABV6Z9M4</accession>